<evidence type="ECO:0000313" key="3">
    <source>
        <dbReference type="EMBL" id="KAK9088938.1"/>
    </source>
</evidence>
<comment type="caution">
    <text evidence="3">The sequence shown here is derived from an EMBL/GenBank/DDBJ whole genome shotgun (WGS) entry which is preliminary data.</text>
</comment>
<evidence type="ECO:0000256" key="1">
    <source>
        <dbReference type="SAM" id="MobiDB-lite"/>
    </source>
</evidence>
<dbReference type="PANTHER" id="PTHR31286">
    <property type="entry name" value="GLYCINE-RICH CELL WALL STRUCTURAL PROTEIN 1.8-LIKE"/>
    <property type="match status" value="1"/>
</dbReference>
<sequence length="248" mass="28124">MAAAPVVSGSTGKPFPITLREEEERSTKKVKNKQIEVGSLNSNTISPMSFKDTVDNVPTITFSDRVRKEMAQAMDGTIMVRLLGKTLSFQTMADRLRLLWKPVGRMRVTDAENGYFMVRFDLTNDCLKAFLDGPWIILGHYLLVQPYSLDFNAKEVKVSSVAAWIQFSGLPFTTVIRTFYVRFLKKWENLSRLTTTLLIHKEVILQGWRSSWIYASLSFGESSLMTSLEPSNMKDSHSYVINVQGMGM</sequence>
<dbReference type="Pfam" id="PF14111">
    <property type="entry name" value="DUF4283"/>
    <property type="match status" value="1"/>
</dbReference>
<gene>
    <name evidence="3" type="ORF">Scep_028020</name>
</gene>
<dbReference type="PANTHER" id="PTHR31286:SF99">
    <property type="entry name" value="DUF4283 DOMAIN-CONTAINING PROTEIN"/>
    <property type="match status" value="1"/>
</dbReference>
<feature type="domain" description="DUF4283" evidence="2">
    <location>
        <begin position="77"/>
        <end position="154"/>
    </location>
</feature>
<protein>
    <recommendedName>
        <fullName evidence="2">DUF4283 domain-containing protein</fullName>
    </recommendedName>
</protein>
<feature type="region of interest" description="Disordered" evidence="1">
    <location>
        <begin position="1"/>
        <end position="32"/>
    </location>
</feature>
<dbReference type="InterPro" id="IPR025558">
    <property type="entry name" value="DUF4283"/>
</dbReference>
<organism evidence="3 4">
    <name type="scientific">Stephania cephalantha</name>
    <dbReference type="NCBI Taxonomy" id="152367"/>
    <lineage>
        <taxon>Eukaryota</taxon>
        <taxon>Viridiplantae</taxon>
        <taxon>Streptophyta</taxon>
        <taxon>Embryophyta</taxon>
        <taxon>Tracheophyta</taxon>
        <taxon>Spermatophyta</taxon>
        <taxon>Magnoliopsida</taxon>
        <taxon>Ranunculales</taxon>
        <taxon>Menispermaceae</taxon>
        <taxon>Menispermoideae</taxon>
        <taxon>Cissampelideae</taxon>
        <taxon>Stephania</taxon>
    </lineage>
</organism>
<dbReference type="EMBL" id="JBBNAG010000012">
    <property type="protein sequence ID" value="KAK9088938.1"/>
    <property type="molecule type" value="Genomic_DNA"/>
</dbReference>
<name>A0AAP0ECI6_9MAGN</name>
<dbReference type="InterPro" id="IPR040256">
    <property type="entry name" value="At4g02000-like"/>
</dbReference>
<dbReference type="AlphaFoldDB" id="A0AAP0ECI6"/>
<dbReference type="Proteomes" id="UP001419268">
    <property type="component" value="Unassembled WGS sequence"/>
</dbReference>
<accession>A0AAP0ECI6</accession>
<proteinExistence type="predicted"/>
<keyword evidence="4" id="KW-1185">Reference proteome</keyword>
<evidence type="ECO:0000259" key="2">
    <source>
        <dbReference type="Pfam" id="PF14111"/>
    </source>
</evidence>
<reference evidence="3 4" key="1">
    <citation type="submission" date="2024-01" db="EMBL/GenBank/DDBJ databases">
        <title>Genome assemblies of Stephania.</title>
        <authorList>
            <person name="Yang L."/>
        </authorList>
    </citation>
    <scope>NUCLEOTIDE SEQUENCE [LARGE SCALE GENOMIC DNA]</scope>
    <source>
        <strain evidence="3">JXDWG</strain>
        <tissue evidence="3">Leaf</tissue>
    </source>
</reference>
<evidence type="ECO:0000313" key="4">
    <source>
        <dbReference type="Proteomes" id="UP001419268"/>
    </source>
</evidence>